<evidence type="ECO:0000256" key="4">
    <source>
        <dbReference type="ARBA" id="ARBA00023157"/>
    </source>
</evidence>
<keyword evidence="5 6" id="KW-0676">Redox-active center</keyword>
<dbReference type="GO" id="GO:0015035">
    <property type="term" value="F:protein-disulfide reductase activity"/>
    <property type="evidence" value="ECO:0007669"/>
    <property type="project" value="InterPro"/>
</dbReference>
<evidence type="ECO:0000256" key="2">
    <source>
        <dbReference type="ARBA" id="ARBA00022448"/>
    </source>
</evidence>
<dbReference type="AlphaFoldDB" id="A0A858U386"/>
<feature type="disulfide bond" description="Redox-active" evidence="6">
    <location>
        <begin position="28"/>
        <end position="31"/>
    </location>
</feature>
<gene>
    <name evidence="8" type="ORF">HGG64_01815</name>
</gene>
<keyword evidence="4 6" id="KW-1015">Disulfide bond</keyword>
<evidence type="ECO:0000256" key="1">
    <source>
        <dbReference type="ARBA" id="ARBA00008987"/>
    </source>
</evidence>
<evidence type="ECO:0000256" key="3">
    <source>
        <dbReference type="ARBA" id="ARBA00022982"/>
    </source>
</evidence>
<protein>
    <submittedName>
        <fullName evidence="8">Thioredoxin family protein</fullName>
    </submittedName>
</protein>
<keyword evidence="9" id="KW-1185">Reference proteome</keyword>
<proteinExistence type="inferred from homology"/>
<dbReference type="GO" id="GO:0005737">
    <property type="term" value="C:cytoplasm"/>
    <property type="evidence" value="ECO:0007669"/>
    <property type="project" value="TreeGrafter"/>
</dbReference>
<sequence length="99" mass="11207">MLKKITHAELGDQHLNGKAIVAFRATWCPPCQMLAPELEMLANQHSNINIFDLDVDQNQEFAHQMGVSSIPSLFYYEDGQLVDRTVGYIPADELAKKFK</sequence>
<accession>A0A858U386</accession>
<reference evidence="8 9" key="1">
    <citation type="submission" date="2020-04" db="EMBL/GenBank/DDBJ databases">
        <title>Novel Mycoplasma species detected in Phocoena phocoena (harbor porpoise) from the USA.</title>
        <authorList>
            <person name="Volokhov D.V."/>
        </authorList>
    </citation>
    <scope>NUCLEOTIDE SEQUENCE [LARGE SCALE GENOMIC DNA]</scope>
    <source>
        <strain evidence="8 9">C264-NAS</strain>
    </source>
</reference>
<dbReference type="Pfam" id="PF00085">
    <property type="entry name" value="Thioredoxin"/>
    <property type="match status" value="1"/>
</dbReference>
<dbReference type="Gene3D" id="3.40.30.10">
    <property type="entry name" value="Glutaredoxin"/>
    <property type="match status" value="1"/>
</dbReference>
<keyword evidence="2" id="KW-0813">Transport</keyword>
<dbReference type="PANTHER" id="PTHR45663:SF11">
    <property type="entry name" value="GEO12009P1"/>
    <property type="match status" value="1"/>
</dbReference>
<dbReference type="PANTHER" id="PTHR45663">
    <property type="entry name" value="GEO12009P1"/>
    <property type="match status" value="1"/>
</dbReference>
<dbReference type="Proteomes" id="UP000501728">
    <property type="component" value="Chromosome"/>
</dbReference>
<evidence type="ECO:0000313" key="8">
    <source>
        <dbReference type="EMBL" id="QJG66441.1"/>
    </source>
</evidence>
<evidence type="ECO:0000313" key="9">
    <source>
        <dbReference type="Proteomes" id="UP000501728"/>
    </source>
</evidence>
<dbReference type="InterPro" id="IPR005746">
    <property type="entry name" value="Thioredoxin"/>
</dbReference>
<comment type="similarity">
    <text evidence="1">Belongs to the thioredoxin family.</text>
</comment>
<keyword evidence="3" id="KW-0249">Electron transport</keyword>
<dbReference type="RefSeq" id="WP_169580264.1">
    <property type="nucleotide sequence ID" value="NZ_CP051480.1"/>
</dbReference>
<evidence type="ECO:0000256" key="6">
    <source>
        <dbReference type="PIRSR" id="PIRSR000077-4"/>
    </source>
</evidence>
<dbReference type="InterPro" id="IPR013766">
    <property type="entry name" value="Thioredoxin_domain"/>
</dbReference>
<evidence type="ECO:0000259" key="7">
    <source>
        <dbReference type="PROSITE" id="PS51352"/>
    </source>
</evidence>
<dbReference type="CDD" id="cd02947">
    <property type="entry name" value="TRX_family"/>
    <property type="match status" value="1"/>
</dbReference>
<feature type="domain" description="Thioredoxin" evidence="7">
    <location>
        <begin position="1"/>
        <end position="99"/>
    </location>
</feature>
<dbReference type="KEGG" id="mphn:HGG64_01815"/>
<dbReference type="PIRSF" id="PIRSF000077">
    <property type="entry name" value="Thioredoxin"/>
    <property type="match status" value="1"/>
</dbReference>
<dbReference type="InterPro" id="IPR036249">
    <property type="entry name" value="Thioredoxin-like_sf"/>
</dbReference>
<organism evidence="8 9">
    <name type="scientific">Mycoplasma phocoeninasale</name>
    <dbReference type="NCBI Taxonomy" id="2726117"/>
    <lineage>
        <taxon>Bacteria</taxon>
        <taxon>Bacillati</taxon>
        <taxon>Mycoplasmatota</taxon>
        <taxon>Mollicutes</taxon>
        <taxon>Mycoplasmataceae</taxon>
        <taxon>Mycoplasma</taxon>
    </lineage>
</organism>
<name>A0A858U386_9MOLU</name>
<dbReference type="PRINTS" id="PR00421">
    <property type="entry name" value="THIOREDOXIN"/>
</dbReference>
<dbReference type="EMBL" id="CP051480">
    <property type="protein sequence ID" value="QJG66441.1"/>
    <property type="molecule type" value="Genomic_DNA"/>
</dbReference>
<dbReference type="PROSITE" id="PS51352">
    <property type="entry name" value="THIOREDOXIN_2"/>
    <property type="match status" value="1"/>
</dbReference>
<evidence type="ECO:0000256" key="5">
    <source>
        <dbReference type="ARBA" id="ARBA00023284"/>
    </source>
</evidence>
<dbReference type="SUPFAM" id="SSF52833">
    <property type="entry name" value="Thioredoxin-like"/>
    <property type="match status" value="1"/>
</dbReference>